<name>A0ABS5KLN4_9ACTN</name>
<dbReference type="Proteomes" id="UP000730482">
    <property type="component" value="Unassembled WGS sequence"/>
</dbReference>
<keyword evidence="2" id="KW-1185">Reference proteome</keyword>
<protein>
    <submittedName>
        <fullName evidence="1">Tetratricopeptide repeat protein</fullName>
    </submittedName>
</protein>
<reference evidence="1 2" key="1">
    <citation type="submission" date="2020-02" db="EMBL/GenBank/DDBJ databases">
        <title>Acidophilic actinobacteria isolated from forest soil.</title>
        <authorList>
            <person name="Golinska P."/>
        </authorList>
    </citation>
    <scope>NUCLEOTIDE SEQUENCE [LARGE SCALE GENOMIC DNA]</scope>
    <source>
        <strain evidence="1 2">NL8</strain>
    </source>
</reference>
<gene>
    <name evidence="1" type="ORF">KGQ19_08705</name>
</gene>
<sequence>MGDRQGEAEILNSLAGILAGTARPHEALPLYRQALRLAREVRSFIYEAQAPEGAARCEIRAGAGPAALAGFREAIAIYRRIGAPEEEAARVYLAEAETA</sequence>
<dbReference type="InterPro" id="IPR011990">
    <property type="entry name" value="TPR-like_helical_dom_sf"/>
</dbReference>
<organism evidence="1 2">
    <name type="scientific">Catenulispora pinistramenti</name>
    <dbReference type="NCBI Taxonomy" id="2705254"/>
    <lineage>
        <taxon>Bacteria</taxon>
        <taxon>Bacillati</taxon>
        <taxon>Actinomycetota</taxon>
        <taxon>Actinomycetes</taxon>
        <taxon>Catenulisporales</taxon>
        <taxon>Catenulisporaceae</taxon>
        <taxon>Catenulispora</taxon>
    </lineage>
</organism>
<dbReference type="EMBL" id="JAAFYZ010000020">
    <property type="protein sequence ID" value="MBS2546947.1"/>
    <property type="molecule type" value="Genomic_DNA"/>
</dbReference>
<evidence type="ECO:0000313" key="2">
    <source>
        <dbReference type="Proteomes" id="UP000730482"/>
    </source>
</evidence>
<dbReference type="SUPFAM" id="SSF48452">
    <property type="entry name" value="TPR-like"/>
    <property type="match status" value="1"/>
</dbReference>
<dbReference type="Gene3D" id="1.25.40.10">
    <property type="entry name" value="Tetratricopeptide repeat domain"/>
    <property type="match status" value="1"/>
</dbReference>
<proteinExistence type="predicted"/>
<accession>A0ABS5KLN4</accession>
<comment type="caution">
    <text evidence="1">The sequence shown here is derived from an EMBL/GenBank/DDBJ whole genome shotgun (WGS) entry which is preliminary data.</text>
</comment>
<evidence type="ECO:0000313" key="1">
    <source>
        <dbReference type="EMBL" id="MBS2546947.1"/>
    </source>
</evidence>